<proteinExistence type="inferred from homology"/>
<keyword evidence="4" id="KW-0539">Nucleus</keyword>
<reference evidence="7 8" key="1">
    <citation type="journal article" date="2007" name="Nature">
        <title>Evolution of genes and genomes on the Drosophila phylogeny.</title>
        <authorList>
            <consortium name="Drosophila 12 Genomes Consortium"/>
            <person name="Clark A.G."/>
            <person name="Eisen M.B."/>
            <person name="Smith D.R."/>
            <person name="Bergman C.M."/>
            <person name="Oliver B."/>
            <person name="Markow T.A."/>
            <person name="Kaufman T.C."/>
            <person name="Kellis M."/>
            <person name="Gelbart W."/>
            <person name="Iyer V.N."/>
            <person name="Pollard D.A."/>
            <person name="Sackton T.B."/>
            <person name="Larracuente A.M."/>
            <person name="Singh N.D."/>
            <person name="Abad J.P."/>
            <person name="Abt D.N."/>
            <person name="Adryan B."/>
            <person name="Aguade M."/>
            <person name="Akashi H."/>
            <person name="Anderson W.W."/>
            <person name="Aquadro C.F."/>
            <person name="Ardell D.H."/>
            <person name="Arguello R."/>
            <person name="Artieri C.G."/>
            <person name="Barbash D.A."/>
            <person name="Barker D."/>
            <person name="Barsanti P."/>
            <person name="Batterham P."/>
            <person name="Batzoglou S."/>
            <person name="Begun D."/>
            <person name="Bhutkar A."/>
            <person name="Blanco E."/>
            <person name="Bosak S.A."/>
            <person name="Bradley R.K."/>
            <person name="Brand A.D."/>
            <person name="Brent M.R."/>
            <person name="Brooks A.N."/>
            <person name="Brown R.H."/>
            <person name="Butlin R.K."/>
            <person name="Caggese C."/>
            <person name="Calvi B.R."/>
            <person name="Bernardo de Carvalho A."/>
            <person name="Caspi A."/>
            <person name="Castrezana S."/>
            <person name="Celniker S.E."/>
            <person name="Chang J.L."/>
            <person name="Chapple C."/>
            <person name="Chatterji S."/>
            <person name="Chinwalla A."/>
            <person name="Civetta A."/>
            <person name="Clifton S.W."/>
            <person name="Comeron J.M."/>
            <person name="Costello J.C."/>
            <person name="Coyne J.A."/>
            <person name="Daub J."/>
            <person name="David R.G."/>
            <person name="Delcher A.L."/>
            <person name="Delehaunty K."/>
            <person name="Do C.B."/>
            <person name="Ebling H."/>
            <person name="Edwards K."/>
            <person name="Eickbush T."/>
            <person name="Evans J.D."/>
            <person name="Filipski A."/>
            <person name="Findeiss S."/>
            <person name="Freyhult E."/>
            <person name="Fulton L."/>
            <person name="Fulton R."/>
            <person name="Garcia A.C."/>
            <person name="Gardiner A."/>
            <person name="Garfield D.A."/>
            <person name="Garvin B.E."/>
            <person name="Gibson G."/>
            <person name="Gilbert D."/>
            <person name="Gnerre S."/>
            <person name="Godfrey J."/>
            <person name="Good R."/>
            <person name="Gotea V."/>
            <person name="Gravely B."/>
            <person name="Greenberg A.J."/>
            <person name="Griffiths-Jones S."/>
            <person name="Gross S."/>
            <person name="Guigo R."/>
            <person name="Gustafson E.A."/>
            <person name="Haerty W."/>
            <person name="Hahn M.W."/>
            <person name="Halligan D.L."/>
            <person name="Halpern A.L."/>
            <person name="Halter G.M."/>
            <person name="Han M.V."/>
            <person name="Heger A."/>
            <person name="Hillier L."/>
            <person name="Hinrichs A.S."/>
            <person name="Holmes I."/>
            <person name="Hoskins R.A."/>
            <person name="Hubisz M.J."/>
            <person name="Hultmark D."/>
            <person name="Huntley M.A."/>
            <person name="Jaffe D.B."/>
            <person name="Jagadeeshan S."/>
            <person name="Jeck W.R."/>
            <person name="Johnson J."/>
            <person name="Jones C.D."/>
            <person name="Jordan W.C."/>
            <person name="Karpen G.H."/>
            <person name="Kataoka E."/>
            <person name="Keightley P.D."/>
            <person name="Kheradpour P."/>
            <person name="Kirkness E.F."/>
            <person name="Koerich L.B."/>
            <person name="Kristiansen K."/>
            <person name="Kudrna D."/>
            <person name="Kulathinal R.J."/>
            <person name="Kumar S."/>
            <person name="Kwok R."/>
            <person name="Lander E."/>
            <person name="Langley C.H."/>
            <person name="Lapoint R."/>
            <person name="Lazzaro B.P."/>
            <person name="Lee S.J."/>
            <person name="Levesque L."/>
            <person name="Li R."/>
            <person name="Lin C.F."/>
            <person name="Lin M.F."/>
            <person name="Lindblad-Toh K."/>
            <person name="Llopart A."/>
            <person name="Long M."/>
            <person name="Low L."/>
            <person name="Lozovsky E."/>
            <person name="Lu J."/>
            <person name="Luo M."/>
            <person name="Machado C.A."/>
            <person name="Makalowski W."/>
            <person name="Marzo M."/>
            <person name="Matsuda M."/>
            <person name="Matzkin L."/>
            <person name="McAllister B."/>
            <person name="McBride C.S."/>
            <person name="McKernan B."/>
            <person name="McKernan K."/>
            <person name="Mendez-Lago M."/>
            <person name="Minx P."/>
            <person name="Mollenhauer M.U."/>
            <person name="Montooth K."/>
            <person name="Mount S.M."/>
            <person name="Mu X."/>
            <person name="Myers E."/>
            <person name="Negre B."/>
            <person name="Newfeld S."/>
            <person name="Nielsen R."/>
            <person name="Noor M.A."/>
            <person name="O'Grady P."/>
            <person name="Pachter L."/>
            <person name="Papaceit M."/>
            <person name="Parisi M.J."/>
            <person name="Parisi M."/>
            <person name="Parts L."/>
            <person name="Pedersen J.S."/>
            <person name="Pesole G."/>
            <person name="Phillippy A.M."/>
            <person name="Ponting C.P."/>
            <person name="Pop M."/>
            <person name="Porcelli D."/>
            <person name="Powell J.R."/>
            <person name="Prohaska S."/>
            <person name="Pruitt K."/>
            <person name="Puig M."/>
            <person name="Quesneville H."/>
            <person name="Ram K.R."/>
            <person name="Rand D."/>
            <person name="Rasmussen M.D."/>
            <person name="Reed L.K."/>
            <person name="Reenan R."/>
            <person name="Reily A."/>
            <person name="Remington K.A."/>
            <person name="Rieger T.T."/>
            <person name="Ritchie M.G."/>
            <person name="Robin C."/>
            <person name="Rogers Y.H."/>
            <person name="Rohde C."/>
            <person name="Rozas J."/>
            <person name="Rubenfield M.J."/>
            <person name="Ruiz A."/>
            <person name="Russo S."/>
            <person name="Salzberg S.L."/>
            <person name="Sanchez-Gracia A."/>
            <person name="Saranga D.J."/>
            <person name="Sato H."/>
            <person name="Schaeffer S.W."/>
            <person name="Schatz M.C."/>
            <person name="Schlenke T."/>
            <person name="Schwartz R."/>
            <person name="Segarra C."/>
            <person name="Singh R.S."/>
            <person name="Sirot L."/>
            <person name="Sirota M."/>
            <person name="Sisneros N.B."/>
            <person name="Smith C.D."/>
            <person name="Smith T.F."/>
            <person name="Spieth J."/>
            <person name="Stage D.E."/>
            <person name="Stark A."/>
            <person name="Stephan W."/>
            <person name="Strausberg R.L."/>
            <person name="Strempel S."/>
            <person name="Sturgill D."/>
            <person name="Sutton G."/>
            <person name="Sutton G.G."/>
            <person name="Tao W."/>
            <person name="Teichmann S."/>
            <person name="Tobari Y.N."/>
            <person name="Tomimura Y."/>
            <person name="Tsolas J.M."/>
            <person name="Valente V.L."/>
            <person name="Venter E."/>
            <person name="Venter J.C."/>
            <person name="Vicario S."/>
            <person name="Vieira F.G."/>
            <person name="Vilella A.J."/>
            <person name="Villasante A."/>
            <person name="Walenz B."/>
            <person name="Wang J."/>
            <person name="Wasserman M."/>
            <person name="Watts T."/>
            <person name="Wilson D."/>
            <person name="Wilson R.K."/>
            <person name="Wing R.A."/>
            <person name="Wolfner M.F."/>
            <person name="Wong A."/>
            <person name="Wong G.K."/>
            <person name="Wu C.I."/>
            <person name="Wu G."/>
            <person name="Yamamoto D."/>
            <person name="Yang H.P."/>
            <person name="Yang S.P."/>
            <person name="Yorke J.A."/>
            <person name="Yoshida K."/>
            <person name="Zdobnov E."/>
            <person name="Zhang P."/>
            <person name="Zhang Y."/>
            <person name="Zimin A.V."/>
            <person name="Baldwin J."/>
            <person name="Abdouelleil A."/>
            <person name="Abdulkadir J."/>
            <person name="Abebe A."/>
            <person name="Abera B."/>
            <person name="Abreu J."/>
            <person name="Acer S.C."/>
            <person name="Aftuck L."/>
            <person name="Alexander A."/>
            <person name="An P."/>
            <person name="Anderson E."/>
            <person name="Anderson S."/>
            <person name="Arachi H."/>
            <person name="Azer M."/>
            <person name="Bachantsang P."/>
            <person name="Barry A."/>
            <person name="Bayul T."/>
            <person name="Berlin A."/>
            <person name="Bessette D."/>
            <person name="Bloom T."/>
            <person name="Blye J."/>
            <person name="Boguslavskiy L."/>
            <person name="Bonnet C."/>
            <person name="Boukhgalter B."/>
            <person name="Bourzgui I."/>
            <person name="Brown A."/>
            <person name="Cahill P."/>
            <person name="Channer S."/>
            <person name="Cheshatsang Y."/>
            <person name="Chuda L."/>
            <person name="Citroen M."/>
            <person name="Collymore A."/>
            <person name="Cooke P."/>
            <person name="Costello M."/>
            <person name="D'Aco K."/>
            <person name="Daza R."/>
            <person name="De Haan G."/>
            <person name="DeGray S."/>
            <person name="DeMaso C."/>
            <person name="Dhargay N."/>
            <person name="Dooley K."/>
            <person name="Dooley E."/>
            <person name="Doricent M."/>
            <person name="Dorje P."/>
            <person name="Dorjee K."/>
            <person name="Dupes A."/>
            <person name="Elong R."/>
            <person name="Falk J."/>
            <person name="Farina A."/>
            <person name="Faro S."/>
            <person name="Ferguson D."/>
            <person name="Fisher S."/>
            <person name="Foley C.D."/>
            <person name="Franke A."/>
            <person name="Friedrich D."/>
            <person name="Gadbois L."/>
            <person name="Gearin G."/>
            <person name="Gearin C.R."/>
            <person name="Giannoukos G."/>
            <person name="Goode T."/>
            <person name="Graham J."/>
            <person name="Grandbois E."/>
            <person name="Grewal S."/>
            <person name="Gyaltsen K."/>
            <person name="Hafez N."/>
            <person name="Hagos B."/>
            <person name="Hall J."/>
            <person name="Henson C."/>
            <person name="Hollinger A."/>
            <person name="Honan T."/>
            <person name="Huard M.D."/>
            <person name="Hughes L."/>
            <person name="Hurhula B."/>
            <person name="Husby M.E."/>
            <person name="Kamat A."/>
            <person name="Kanga B."/>
            <person name="Kashin S."/>
            <person name="Khazanovich D."/>
            <person name="Kisner P."/>
            <person name="Lance K."/>
            <person name="Lara M."/>
            <person name="Lee W."/>
            <person name="Lennon N."/>
            <person name="Letendre F."/>
            <person name="LeVine R."/>
            <person name="Lipovsky A."/>
            <person name="Liu X."/>
            <person name="Liu J."/>
            <person name="Liu S."/>
            <person name="Lokyitsang T."/>
            <person name="Lokyitsang Y."/>
            <person name="Lubonja R."/>
            <person name="Lui A."/>
            <person name="MacDonald P."/>
            <person name="Magnisalis V."/>
            <person name="Maru K."/>
            <person name="Matthews C."/>
            <person name="McCusker W."/>
            <person name="McDonough S."/>
            <person name="Mehta T."/>
            <person name="Meldrim J."/>
            <person name="Meneus L."/>
            <person name="Mihai O."/>
            <person name="Mihalev A."/>
            <person name="Mihova T."/>
            <person name="Mittelman R."/>
            <person name="Mlenga V."/>
            <person name="Montmayeur A."/>
            <person name="Mulrain L."/>
            <person name="Navidi A."/>
            <person name="Naylor J."/>
            <person name="Negash T."/>
            <person name="Nguyen T."/>
            <person name="Nguyen N."/>
            <person name="Nicol R."/>
            <person name="Norbu C."/>
            <person name="Norbu N."/>
            <person name="Novod N."/>
            <person name="O'Neill B."/>
            <person name="Osman S."/>
            <person name="Markiewicz E."/>
            <person name="Oyono O.L."/>
            <person name="Patti C."/>
            <person name="Phunkhang P."/>
            <person name="Pierre F."/>
            <person name="Priest M."/>
            <person name="Raghuraman S."/>
            <person name="Rege F."/>
            <person name="Reyes R."/>
            <person name="Rise C."/>
            <person name="Rogov P."/>
            <person name="Ross K."/>
            <person name="Ryan E."/>
            <person name="Settipalli S."/>
            <person name="Shea T."/>
            <person name="Sherpa N."/>
            <person name="Shi L."/>
            <person name="Shih D."/>
            <person name="Sparrow T."/>
            <person name="Spaulding J."/>
            <person name="Stalker J."/>
            <person name="Stange-Thomann N."/>
            <person name="Stavropoulos S."/>
            <person name="Stone C."/>
            <person name="Strader C."/>
            <person name="Tesfaye S."/>
            <person name="Thomson T."/>
            <person name="Thoulutsang Y."/>
            <person name="Thoulutsang D."/>
            <person name="Topham K."/>
            <person name="Topping I."/>
            <person name="Tsamla T."/>
            <person name="Vassiliev H."/>
            <person name="Vo A."/>
            <person name="Wangchuk T."/>
            <person name="Wangdi T."/>
            <person name="Weiand M."/>
            <person name="Wilkinson J."/>
            <person name="Wilson A."/>
            <person name="Yadav S."/>
            <person name="Young G."/>
            <person name="Yu Q."/>
            <person name="Zembek L."/>
            <person name="Zhong D."/>
            <person name="Zimmer A."/>
            <person name="Zwirko Z."/>
            <person name="Jaffe D.B."/>
            <person name="Alvarez P."/>
            <person name="Brockman W."/>
            <person name="Butler J."/>
            <person name="Chin C."/>
            <person name="Gnerre S."/>
            <person name="Grabherr M."/>
            <person name="Kleber M."/>
            <person name="Mauceli E."/>
            <person name="MacCallum I."/>
        </authorList>
    </citation>
    <scope>NUCLEOTIDE SEQUENCE [LARGE SCALE GENOMIC DNA]</scope>
    <source>
        <strain evidence="8">Tai18E2 / Tucson 14021-0261.01</strain>
    </source>
</reference>
<dbReference type="GO" id="GO:0032968">
    <property type="term" value="P:positive regulation of transcription elongation by RNA polymerase II"/>
    <property type="evidence" value="ECO:0007669"/>
    <property type="project" value="TreeGrafter"/>
</dbReference>
<evidence type="ECO:0008006" key="9">
    <source>
        <dbReference type="Google" id="ProtNLM"/>
    </source>
</evidence>
<keyword evidence="8" id="KW-1185">Reference proteome</keyword>
<evidence type="ECO:0000259" key="5">
    <source>
        <dbReference type="Pfam" id="PF05179"/>
    </source>
</evidence>
<dbReference type="GO" id="GO:0016593">
    <property type="term" value="C:Cdc73/Paf1 complex"/>
    <property type="evidence" value="ECO:0007669"/>
    <property type="project" value="InterPro"/>
</dbReference>
<dbReference type="InterPro" id="IPR031336">
    <property type="entry name" value="CDC73_C"/>
</dbReference>
<accession>B4P475</accession>
<dbReference type="OrthoDB" id="2186602at2759"/>
<dbReference type="PANTHER" id="PTHR12466">
    <property type="entry name" value="CDC73 DOMAIN PROTEIN"/>
    <property type="match status" value="1"/>
</dbReference>
<dbReference type="Pfam" id="PF16050">
    <property type="entry name" value="CDC73_N"/>
    <property type="match status" value="1"/>
</dbReference>
<feature type="domain" description="Cell division control protein 73 C-terminal" evidence="5">
    <location>
        <begin position="200"/>
        <end position="354"/>
    </location>
</feature>
<dbReference type="GO" id="GO:0006368">
    <property type="term" value="P:transcription elongation by RNA polymerase II"/>
    <property type="evidence" value="ECO:0007669"/>
    <property type="project" value="InterPro"/>
</dbReference>
<dbReference type="HOGENOM" id="CLU_025849_0_0_1"/>
<dbReference type="eggNOG" id="KOG3786">
    <property type="taxonomic scope" value="Eukaryota"/>
</dbReference>
<dbReference type="AlphaFoldDB" id="B4P475"/>
<evidence type="ECO:0000313" key="7">
    <source>
        <dbReference type="EMBL" id="EDW90585.1"/>
    </source>
</evidence>
<dbReference type="InterPro" id="IPR038103">
    <property type="entry name" value="CDC73_C_sf"/>
</dbReference>
<dbReference type="GO" id="GO:0000993">
    <property type="term" value="F:RNA polymerase II complex binding"/>
    <property type="evidence" value="ECO:0007669"/>
    <property type="project" value="TreeGrafter"/>
</dbReference>
<organism evidence="7 8">
    <name type="scientific">Drosophila yakuba</name>
    <name type="common">Fruit fly</name>
    <dbReference type="NCBI Taxonomy" id="7245"/>
    <lineage>
        <taxon>Eukaryota</taxon>
        <taxon>Metazoa</taxon>
        <taxon>Ecdysozoa</taxon>
        <taxon>Arthropoda</taxon>
        <taxon>Hexapoda</taxon>
        <taxon>Insecta</taxon>
        <taxon>Pterygota</taxon>
        <taxon>Neoptera</taxon>
        <taxon>Endopterygota</taxon>
        <taxon>Diptera</taxon>
        <taxon>Brachycera</taxon>
        <taxon>Muscomorpha</taxon>
        <taxon>Ephydroidea</taxon>
        <taxon>Drosophilidae</taxon>
        <taxon>Drosophila</taxon>
        <taxon>Sophophora</taxon>
    </lineage>
</organism>
<protein>
    <recommendedName>
        <fullName evidence="9">Parafibromin</fullName>
    </recommendedName>
</protein>
<evidence type="ECO:0000313" key="8">
    <source>
        <dbReference type="Proteomes" id="UP000002282"/>
    </source>
</evidence>
<dbReference type="Pfam" id="PF05179">
    <property type="entry name" value="CDC73_C"/>
    <property type="match status" value="1"/>
</dbReference>
<evidence type="ECO:0000256" key="1">
    <source>
        <dbReference type="ARBA" id="ARBA00004123"/>
    </source>
</evidence>
<name>B4P475_DROYA</name>
<feature type="domain" description="Paf1 complex subunit Cdc73 N-terminal" evidence="6">
    <location>
        <begin position="5"/>
        <end position="140"/>
    </location>
</feature>
<dbReference type="PANTHER" id="PTHR12466:SF8">
    <property type="entry name" value="PARAFIBROMIN"/>
    <property type="match status" value="1"/>
</dbReference>
<evidence type="ECO:0000256" key="3">
    <source>
        <dbReference type="ARBA" id="ARBA00023163"/>
    </source>
</evidence>
<dbReference type="KEGG" id="dya:Dyak_GE13343"/>
<keyword evidence="3" id="KW-0804">Transcription</keyword>
<dbReference type="Gene3D" id="3.40.50.11990">
    <property type="entry name" value="RNA polymerase II accessory factor, Cdc73 C-terminal domain"/>
    <property type="match status" value="1"/>
</dbReference>
<reference evidence="7 8" key="2">
    <citation type="journal article" date="2007" name="PLoS Biol.">
        <title>Principles of genome evolution in the Drosophila melanogaster species group.</title>
        <authorList>
            <person name="Ranz J.M."/>
            <person name="Maurin D."/>
            <person name="Chan Y.S."/>
            <person name="von Grotthuss M."/>
            <person name="Hillier L.W."/>
            <person name="Roote J."/>
            <person name="Ashburner M."/>
            <person name="Bergman C.M."/>
        </authorList>
    </citation>
    <scope>NUCLEOTIDE SEQUENCE [LARGE SCALE GENOMIC DNA]</scope>
    <source>
        <strain evidence="8">Tai18E2 / Tucson 14021-0261.01</strain>
    </source>
</reference>
<evidence type="ECO:0000256" key="4">
    <source>
        <dbReference type="ARBA" id="ARBA00023242"/>
    </source>
</evidence>
<dbReference type="InterPro" id="IPR007852">
    <property type="entry name" value="Cdc73/Parafibromin"/>
</dbReference>
<evidence type="ECO:0000259" key="6">
    <source>
        <dbReference type="Pfam" id="PF16050"/>
    </source>
</evidence>
<dbReference type="EMBL" id="CM000158">
    <property type="protein sequence ID" value="EDW90585.1"/>
    <property type="molecule type" value="Genomic_DNA"/>
</dbReference>
<dbReference type="OMA" id="CAFHLHF"/>
<dbReference type="Proteomes" id="UP000002282">
    <property type="component" value="Chromosome 2R"/>
</dbReference>
<gene>
    <name evidence="7" type="primary">Dyak\GE13343</name>
    <name evidence="7" type="synonym">dyak_GLEANR_13563</name>
    <name evidence="7" type="synonym">GE13343</name>
    <name evidence="7" type="ORF">Dyak_GE13343</name>
</gene>
<comment type="similarity">
    <text evidence="2">Belongs to the CDC73 family.</text>
</comment>
<comment type="subcellular location">
    <subcellularLocation>
        <location evidence="1">Nucleus</location>
    </subcellularLocation>
</comment>
<dbReference type="PhylomeDB" id="B4P475"/>
<sequence>MDPILKTLSQTMTVEAIAMIKAKRLAMKQCVDVAGRQKRAQQRENDRQVDDVQADLCKRAMERERPFRVFEEQLLGESEMTAAQEYLHLVYDSKRRCMHSTPRESTPIVVREVPIVPLQPETRTVPPTEKSKYNRYGQERFLKEQQEFGINPQGSHLERATTLRASPKTMPLKRARSLSVPSYQRTKKAISGCRPSNPRSRMPIIVVPAALTSLVTLYNAKELLQEMRYVPLKQAHRLMHHGQHLDEVIVEHRFQGELVSYRVIDNVTRLTPGEWERVAAVFAMGPHWQFKGWPQGADPAAIFHQVCAFHLHFKDTPVCKELCNLQLHPLALSPNERHSDCGIMMEFWNKLDHHMAVRARQFAFIKQK</sequence>
<dbReference type="SMR" id="B4P475"/>
<evidence type="ECO:0000256" key="2">
    <source>
        <dbReference type="ARBA" id="ARBA00010427"/>
    </source>
</evidence>
<dbReference type="InterPro" id="IPR032041">
    <property type="entry name" value="Cdc73_N"/>
</dbReference>